<dbReference type="GO" id="GO:0005634">
    <property type="term" value="C:nucleus"/>
    <property type="evidence" value="ECO:0007669"/>
    <property type="project" value="InterPro"/>
</dbReference>
<evidence type="ECO:0000259" key="2">
    <source>
        <dbReference type="SMART" id="SM00868"/>
    </source>
</evidence>
<evidence type="ECO:0000313" key="3">
    <source>
        <dbReference type="EMBL" id="CAD7441571.1"/>
    </source>
</evidence>
<dbReference type="PANTHER" id="PTHR22467:SF1">
    <property type="entry name" value="EZH INHIBITORY PROTEIN"/>
    <property type="match status" value="1"/>
</dbReference>
<protein>
    <recommendedName>
        <fullName evidence="2">ZAD domain-containing protein</fullName>
    </recommendedName>
</protein>
<sequence>MIDPFTRAVLLFLDHSSPGKKLRRNIVIIIGGQVNNRSPADIYRGTGVKSERMRLRTAVGQIVRVNTPPAVGLAYSSPSPAVRRAYSPPSPAVRRVYSSPSPAVRRAYSSPSPAVRRAYSSPSPAFRRAYSPTSPAVIRTYSSPSPAVRRAYSPPSPAVRRAYSSPSPAVRRAYSSPSPAVRRTYSSLSPAVRRTYSSPSPAVIRTYSSPSPAVRCHTARLALQSYVPTARLALLSDVPTAHLALQSYVPTARLALQSDVPTAHLALQSDVPTARLPLQSDVPIARLALQSDVPIARLALQSDVPIARLALQSDVPIARLALQSDVSTARLALQSDVSTARLALQSDVSTARLALQSPSRLFNLPVIATRICTNCATELRMSKVQENDYYSKFICLECFSKLNNFFEFSKTCVNSDITMRNIHNPETPLSQDDDSQYALKRNSLSPDKKKFASQTKQTVREEDCASRKSDISCSSFKYESRPTAQSINTYYDSDVTKCQKNDERCLHYARQHANMEVNKITKACKKEQNTFNGYISDKNSSEEEFDFDKLFTADNFTPSEQDRCNDDDSACDMSKSHDKKRPHNGDEHQYNLRNRKMHDNRQISPFKLVPFKLNDECHSPHYKNDLRKDSMPPQYCNTFNCKESCGNITPTSNRCIMGKKSNNDLTKDVSPPCLWRKHFHQVSNNEGGENSSKPQQTPEPRQSNPWLESGTTPNRNSGIVAEILKKEENRCMVMETTPPYGWRGCGPNHIQNPNLDDKGEPKCKFDQPKEEDKMNVFTPKETSNTRYTPREHNSVNITPLIGSLRPNLLGDGKNYLNVTPPYRWGNLQKHETSE</sequence>
<dbReference type="EMBL" id="OD565357">
    <property type="protein sequence ID" value="CAD7441571.1"/>
    <property type="molecule type" value="Genomic_DNA"/>
</dbReference>
<feature type="region of interest" description="Disordered" evidence="1">
    <location>
        <begin position="141"/>
        <end position="176"/>
    </location>
</feature>
<proteinExistence type="predicted"/>
<evidence type="ECO:0000256" key="1">
    <source>
        <dbReference type="SAM" id="MobiDB-lite"/>
    </source>
</evidence>
<name>A0A7R9EUC6_9NEOP</name>
<feature type="region of interest" description="Disordered" evidence="1">
    <location>
        <begin position="560"/>
        <end position="588"/>
    </location>
</feature>
<dbReference type="SMART" id="SM00868">
    <property type="entry name" value="zf-AD"/>
    <property type="match status" value="1"/>
</dbReference>
<dbReference type="InterPro" id="IPR052882">
    <property type="entry name" value="EZH_Inhibitor"/>
</dbReference>
<feature type="region of interest" description="Disordered" evidence="1">
    <location>
        <begin position="84"/>
        <end position="128"/>
    </location>
</feature>
<feature type="domain" description="ZAD" evidence="2">
    <location>
        <begin position="371"/>
        <end position="422"/>
    </location>
</feature>
<reference evidence="3" key="1">
    <citation type="submission" date="2020-11" db="EMBL/GenBank/DDBJ databases">
        <authorList>
            <person name="Tran Van P."/>
        </authorList>
    </citation>
    <scope>NUCLEOTIDE SEQUENCE</scope>
</reference>
<feature type="region of interest" description="Disordered" evidence="1">
    <location>
        <begin position="683"/>
        <end position="717"/>
    </location>
</feature>
<dbReference type="PANTHER" id="PTHR22467">
    <property type="entry name" value="EZH INHIBITORY PROTEIN-RELATED"/>
    <property type="match status" value="1"/>
</dbReference>
<organism evidence="3">
    <name type="scientific">Timema bartmani</name>
    <dbReference type="NCBI Taxonomy" id="61472"/>
    <lineage>
        <taxon>Eukaryota</taxon>
        <taxon>Metazoa</taxon>
        <taxon>Ecdysozoa</taxon>
        <taxon>Arthropoda</taxon>
        <taxon>Hexapoda</taxon>
        <taxon>Insecta</taxon>
        <taxon>Pterygota</taxon>
        <taxon>Neoptera</taxon>
        <taxon>Polyneoptera</taxon>
        <taxon>Phasmatodea</taxon>
        <taxon>Timematodea</taxon>
        <taxon>Timematoidea</taxon>
        <taxon>Timematidae</taxon>
        <taxon>Timema</taxon>
    </lineage>
</organism>
<accession>A0A7R9EUC6</accession>
<gene>
    <name evidence="3" type="ORF">TBIB3V08_LOCUS4035</name>
</gene>
<dbReference type="GO" id="GO:0008270">
    <property type="term" value="F:zinc ion binding"/>
    <property type="evidence" value="ECO:0007669"/>
    <property type="project" value="InterPro"/>
</dbReference>
<dbReference type="InterPro" id="IPR012934">
    <property type="entry name" value="Znf_AD"/>
</dbReference>
<dbReference type="AlphaFoldDB" id="A0A7R9EUC6"/>